<dbReference type="AlphaFoldDB" id="A0A0S4JPG2"/>
<evidence type="ECO:0000313" key="2">
    <source>
        <dbReference type="EMBL" id="CUG92581.1"/>
    </source>
</evidence>
<sequence>MELADLETLEPAERQVLETEEAQHFAAFNALDAQQKTMFMLSMLSRQLLVSQDRQRRRIEVEALLAVRQLALMTNEVVGRVTYVANDEARSRSRLLLQASLHLEQSTERSEERLLESSERYAVQEREALERRALLVHWCLTVKQALTITILNEERISRVITIEGPHYWRKQLISCGDEEYASRRALDSAALVGRIALMADASVFLLALRTKHATAVSEITGAEADFRRLMTDEEQLQRLGLCTDAVHSEHVAALVAMLTEEIALRKEVQREFSLNTQRSRLAQEESDARRSFQGREAIIRSAASNDIFDKVYFWTESHRQVASEARHRGSLVRFVEPLARVGLGAVITMLNEMQRFTSGYDAMCQRFQMECCLLTLQHDEEPQARMKLFHEEERSRARDLTNAAGWKYIRTVELAQWEYECREEVVEEWESESNELETWLLQRLIRLTNDAMMSASERGGNGRMETLAAANNSLRSGHGGGGVDAGGELLFASSFTAESDKLFVKNLIEQEEFPRQKLHRIEHTEFIDMVSQCIQRGETVQRQQMLRAYDLDFVGIKWKSRSKQKVLLRTGALYDAEFRQRTDLEELAGRLHITMTEAFTAWRLLKLDAPRSYLHGRALESKHALQHIAAMERIVMVEHHYGAALEECERVAFRRLVTKHQVHGMVTLGSAGRRQITDLEHQHFLVDIREPHERWLLEKRIASNFVGNVESFVRANEVMAAESKSIVQLLEEPLYRRHLTVYEELSARNALLPTLEELARRWIAEQSTCAVVLLSKEHDQSALWSHQQHLRRAMVHGEQLIMLRLKESFSRKTLVLREIHTFHQEFAHLPKRMKVLLEEHWARQELDQVFRFVIDEPQRRSHVAAEQERAFFLLKTGEGINRTVLGAFFEKERNARKKVALHEEDDWEAVGLSQRFRRSSIRRSVPLPFKPPATHDPIHNHNMNPLLGSPPTKFPSPQSWNVAVEHNDAAAAAAAAPMEQQTSNKLYTIMSITDNNNLSSPTDALIMIANNGVQQGPIVATENSTLASHASWCNSSTPIDASKLEDAEVLIRLQILRHEDQATRQLFQLLKKPVNAQQAHRTPTKPMFAFTSPNRPHTAVSVTARANIVASNNNTGSAIKDGVSPSSVTREMQQFTTPKRPDKSNQDLMTQGSPRSHYFRGSFTQ</sequence>
<organism evidence="2 3">
    <name type="scientific">Bodo saltans</name>
    <name type="common">Flagellated protozoan</name>
    <dbReference type="NCBI Taxonomy" id="75058"/>
    <lineage>
        <taxon>Eukaryota</taxon>
        <taxon>Discoba</taxon>
        <taxon>Euglenozoa</taxon>
        <taxon>Kinetoplastea</taxon>
        <taxon>Metakinetoplastina</taxon>
        <taxon>Eubodonida</taxon>
        <taxon>Bodonidae</taxon>
        <taxon>Bodo</taxon>
    </lineage>
</organism>
<accession>A0A0S4JPG2</accession>
<feature type="region of interest" description="Disordered" evidence="1">
    <location>
        <begin position="1113"/>
        <end position="1165"/>
    </location>
</feature>
<dbReference type="Proteomes" id="UP000051952">
    <property type="component" value="Unassembled WGS sequence"/>
</dbReference>
<evidence type="ECO:0000313" key="3">
    <source>
        <dbReference type="Proteomes" id="UP000051952"/>
    </source>
</evidence>
<evidence type="ECO:0000256" key="1">
    <source>
        <dbReference type="SAM" id="MobiDB-lite"/>
    </source>
</evidence>
<dbReference type="EMBL" id="CYKH01002064">
    <property type="protein sequence ID" value="CUG92581.1"/>
    <property type="molecule type" value="Genomic_DNA"/>
</dbReference>
<feature type="compositionally biased region" description="Polar residues" evidence="1">
    <location>
        <begin position="1124"/>
        <end position="1137"/>
    </location>
</feature>
<keyword evidence="3" id="KW-1185">Reference proteome</keyword>
<name>A0A0S4JPG2_BODSA</name>
<protein>
    <submittedName>
        <fullName evidence="2">Uncharacterized protein</fullName>
    </submittedName>
</protein>
<dbReference type="VEuPathDB" id="TriTrypDB:BSAL_38315"/>
<reference evidence="3" key="1">
    <citation type="submission" date="2015-09" db="EMBL/GenBank/DDBJ databases">
        <authorList>
            <consortium name="Pathogen Informatics"/>
        </authorList>
    </citation>
    <scope>NUCLEOTIDE SEQUENCE [LARGE SCALE GENOMIC DNA]</scope>
    <source>
        <strain evidence="3">Lake Konstanz</strain>
    </source>
</reference>
<proteinExistence type="predicted"/>
<gene>
    <name evidence="2" type="ORF">BSAL_38315</name>
</gene>